<gene>
    <name evidence="1" type="ORF">BD626DRAFT_573762</name>
</gene>
<proteinExistence type="predicted"/>
<evidence type="ECO:0008006" key="3">
    <source>
        <dbReference type="Google" id="ProtNLM"/>
    </source>
</evidence>
<dbReference type="Gene3D" id="3.80.10.10">
    <property type="entry name" value="Ribonuclease Inhibitor"/>
    <property type="match status" value="1"/>
</dbReference>
<dbReference type="OrthoDB" id="3543113at2759"/>
<dbReference type="AlphaFoldDB" id="A0A550C0N2"/>
<dbReference type="STRING" id="97359.A0A550C0N2"/>
<protein>
    <recommendedName>
        <fullName evidence="3">F-box domain-containing protein</fullName>
    </recommendedName>
</protein>
<name>A0A550C0N2_9AGAR</name>
<organism evidence="1 2">
    <name type="scientific">Schizophyllum amplum</name>
    <dbReference type="NCBI Taxonomy" id="97359"/>
    <lineage>
        <taxon>Eukaryota</taxon>
        <taxon>Fungi</taxon>
        <taxon>Dikarya</taxon>
        <taxon>Basidiomycota</taxon>
        <taxon>Agaricomycotina</taxon>
        <taxon>Agaricomycetes</taxon>
        <taxon>Agaricomycetidae</taxon>
        <taxon>Agaricales</taxon>
        <taxon>Schizophyllaceae</taxon>
        <taxon>Schizophyllum</taxon>
    </lineage>
</organism>
<dbReference type="EMBL" id="VDMD01000037">
    <property type="protein sequence ID" value="TRM58343.1"/>
    <property type="molecule type" value="Genomic_DNA"/>
</dbReference>
<dbReference type="Proteomes" id="UP000320762">
    <property type="component" value="Unassembled WGS sequence"/>
</dbReference>
<keyword evidence="2" id="KW-1185">Reference proteome</keyword>
<evidence type="ECO:0000313" key="2">
    <source>
        <dbReference type="Proteomes" id="UP000320762"/>
    </source>
</evidence>
<comment type="caution">
    <text evidence="1">The sequence shown here is derived from an EMBL/GenBank/DDBJ whole genome shotgun (WGS) entry which is preliminary data.</text>
</comment>
<evidence type="ECO:0000313" key="1">
    <source>
        <dbReference type="EMBL" id="TRM58343.1"/>
    </source>
</evidence>
<accession>A0A550C0N2</accession>
<sequence>MHPALEIPEIVLSVCNALVAKKEDATGDGPYDVHARALAACAQTCRAFYMPAIMALWKYDDLMLETILLHCMPEDVWDTKPNTQGDAACSKLIYPKCPILPADAERLLFYAPLVNKLIVGWPVDGKFTRVWEAGLSKEGYEAVSSVLPHPAFVNMRHLIWYTGGASLSHIQQYLSPSLSSLTLKLTRAARPHISLLSDLADRCPFVTSFNLDTDDYSEGRGEVEVLHSRLIRAWDLHSLDSCILDHSSLIYLAQSPHLTQLVNDRGDTLSWIPLSLPHKPFASLCYLHLRNIDMRLCMDLVQACTFTALRRLELFPFNPAAGDWKRLYTAIRAAHAQPQLLYSLEIEQWGFEETNVQGDPVTEDDIVSLLDFTELSTLSLETLGGFDLEPATLERMATTWPAMKMLSLRGVVRPEWQRRLTLYALVPLAMHCPKLNNLELEFDGTGVSFDQNPPRPDTPSPLTALAVKWSPINSSRAVAAFLSVYFPHLRHVEASDELPGKRWGRVGELVPVFSKIREHERMEAAGRAPPLYSWKITVDDCDLHSESSSDEEDE</sequence>
<dbReference type="InterPro" id="IPR032675">
    <property type="entry name" value="LRR_dom_sf"/>
</dbReference>
<reference evidence="1 2" key="1">
    <citation type="journal article" date="2019" name="New Phytol.">
        <title>Comparative genomics reveals unique wood-decay strategies and fruiting body development in the Schizophyllaceae.</title>
        <authorList>
            <person name="Almasi E."/>
            <person name="Sahu N."/>
            <person name="Krizsan K."/>
            <person name="Balint B."/>
            <person name="Kovacs G.M."/>
            <person name="Kiss B."/>
            <person name="Cseklye J."/>
            <person name="Drula E."/>
            <person name="Henrissat B."/>
            <person name="Nagy I."/>
            <person name="Chovatia M."/>
            <person name="Adam C."/>
            <person name="LaButti K."/>
            <person name="Lipzen A."/>
            <person name="Riley R."/>
            <person name="Grigoriev I.V."/>
            <person name="Nagy L.G."/>
        </authorList>
    </citation>
    <scope>NUCLEOTIDE SEQUENCE [LARGE SCALE GENOMIC DNA]</scope>
    <source>
        <strain evidence="1 2">NL-1724</strain>
    </source>
</reference>